<proteinExistence type="predicted"/>
<name>A0A1D8KTR6_9CAUD</name>
<dbReference type="GeneID" id="30308147"/>
<accession>A0A1D8KTR6</accession>
<sequence>MNLTNDQRLALAQRITDEFNLFVKEELVYQVDDMKDNDQLNHDYYITSSDQEDITKLVIDLIAVPVS</sequence>
<evidence type="ECO:0000313" key="2">
    <source>
        <dbReference type="Proteomes" id="UP000203902"/>
    </source>
</evidence>
<dbReference type="EMBL" id="KU686212">
    <property type="protein sequence ID" value="AOV62017.1"/>
    <property type="molecule type" value="Genomic_DNA"/>
</dbReference>
<dbReference type="RefSeq" id="YP_009323026.1">
    <property type="nucleotide sequence ID" value="NC_031927.1"/>
</dbReference>
<reference evidence="1 2" key="1">
    <citation type="journal article" date="2016" name="Virology">
        <title>The genomic content and context of auxiliary metabolic genes in marine cyanomyoviruses.</title>
        <authorList>
            <person name="Crummett L.T."/>
            <person name="Puxty R.J."/>
            <person name="Weihe C."/>
            <person name="Marston M.F."/>
            <person name="Martiny J.B."/>
        </authorList>
    </citation>
    <scope>NUCLEOTIDE SEQUENCE [LARGE SCALE GENOMIC DNA]</scope>
    <source>
        <strain evidence="1">0910CC49</strain>
    </source>
</reference>
<keyword evidence="2" id="KW-1185">Reference proteome</keyword>
<dbReference type="KEGG" id="vg:30308147"/>
<gene>
    <name evidence="1" type="ORF">C490910_093</name>
</gene>
<protein>
    <submittedName>
        <fullName evidence="1">Uncharacterized protein</fullName>
    </submittedName>
</protein>
<evidence type="ECO:0000313" key="1">
    <source>
        <dbReference type="EMBL" id="AOV62017.1"/>
    </source>
</evidence>
<organism evidence="1 2">
    <name type="scientific">Synechococcus phage S-CAM7</name>
    <dbReference type="NCBI Taxonomy" id="1883368"/>
    <lineage>
        <taxon>Viruses</taxon>
        <taxon>Duplodnaviria</taxon>
        <taxon>Heunggongvirae</taxon>
        <taxon>Uroviricota</taxon>
        <taxon>Caudoviricetes</taxon>
        <taxon>Pantevenvirales</taxon>
        <taxon>Kyanoviridae</taxon>
        <taxon>Mazuvirus</taxon>
        <taxon>Mazuvirus scam7</taxon>
    </lineage>
</organism>
<dbReference type="Proteomes" id="UP000203902">
    <property type="component" value="Segment"/>
</dbReference>